<proteinExistence type="inferred from homology"/>
<dbReference type="AlphaFoldDB" id="A0A1G8MX55"/>
<name>A0A1G8MX55_9CLOT</name>
<organism evidence="7 8">
    <name type="scientific">Proteiniclasticum ruminis</name>
    <dbReference type="NCBI Taxonomy" id="398199"/>
    <lineage>
        <taxon>Bacteria</taxon>
        <taxon>Bacillati</taxon>
        <taxon>Bacillota</taxon>
        <taxon>Clostridia</taxon>
        <taxon>Eubacteriales</taxon>
        <taxon>Clostridiaceae</taxon>
        <taxon>Proteiniclasticum</taxon>
    </lineage>
</organism>
<evidence type="ECO:0000313" key="8">
    <source>
        <dbReference type="Proteomes" id="UP000183255"/>
    </source>
</evidence>
<dbReference type="InterPro" id="IPR036390">
    <property type="entry name" value="WH_DNA-bd_sf"/>
</dbReference>
<keyword evidence="6" id="KW-0175">Coiled coil</keyword>
<comment type="subunit">
    <text evidence="5">Homodimer. Homodimerization may be required to stabilize the binding of ScpA to the Smc head domains. Component of a cohesin-like complex composed of ScpA, ScpB and the Smc homodimer, in which ScpA and ScpB bind to the head domain of Smc. The presence of the three proteins is required for the association of the complex with DNA.</text>
</comment>
<accession>A0A1G8MX55</accession>
<reference evidence="7 8" key="1">
    <citation type="submission" date="2016-10" db="EMBL/GenBank/DDBJ databases">
        <authorList>
            <person name="de Groot N.N."/>
        </authorList>
    </citation>
    <scope>NUCLEOTIDE SEQUENCE [LARGE SCALE GENOMIC DNA]</scope>
    <source>
        <strain evidence="7 8">CGMCC 1.5058</strain>
    </source>
</reference>
<dbReference type="PANTHER" id="PTHR34298:SF2">
    <property type="entry name" value="SEGREGATION AND CONDENSATION PROTEIN B"/>
    <property type="match status" value="1"/>
</dbReference>
<evidence type="ECO:0000256" key="1">
    <source>
        <dbReference type="ARBA" id="ARBA00022490"/>
    </source>
</evidence>
<keyword evidence="2 5" id="KW-0132">Cell division</keyword>
<dbReference type="PANTHER" id="PTHR34298">
    <property type="entry name" value="SEGREGATION AND CONDENSATION PROTEIN B"/>
    <property type="match status" value="1"/>
</dbReference>
<feature type="coiled-coil region" evidence="6">
    <location>
        <begin position="41"/>
        <end position="68"/>
    </location>
</feature>
<comment type="similarity">
    <text evidence="5">Belongs to the ScpB family.</text>
</comment>
<dbReference type="GO" id="GO:0005737">
    <property type="term" value="C:cytoplasm"/>
    <property type="evidence" value="ECO:0007669"/>
    <property type="project" value="UniProtKB-SubCell"/>
</dbReference>
<comment type="subcellular location">
    <subcellularLocation>
        <location evidence="5">Cytoplasm</location>
    </subcellularLocation>
    <text evidence="5">Associated with two foci at the outer edges of the nucleoid region in young cells, and at four foci within both cell halves in older cells.</text>
</comment>
<comment type="function">
    <text evidence="5">Participates in chromosomal partition during cell division. May act via the formation of a condensin-like complex containing Smc and ScpA that pull DNA away from mid-cell into both cell halves.</text>
</comment>
<keyword evidence="4 5" id="KW-0131">Cell cycle</keyword>
<dbReference type="GO" id="GO:0051301">
    <property type="term" value="P:cell division"/>
    <property type="evidence" value="ECO:0007669"/>
    <property type="project" value="UniProtKB-KW"/>
</dbReference>
<dbReference type="PIRSF" id="PIRSF019345">
    <property type="entry name" value="ScpB"/>
    <property type="match status" value="1"/>
</dbReference>
<gene>
    <name evidence="5" type="primary">scpB</name>
    <name evidence="7" type="ORF">SAMN05421804_10424</name>
</gene>
<dbReference type="Pfam" id="PF04079">
    <property type="entry name" value="SMC_ScpB"/>
    <property type="match status" value="1"/>
</dbReference>
<dbReference type="InterPro" id="IPR036388">
    <property type="entry name" value="WH-like_DNA-bd_sf"/>
</dbReference>
<evidence type="ECO:0000256" key="3">
    <source>
        <dbReference type="ARBA" id="ARBA00022829"/>
    </source>
</evidence>
<dbReference type="HAMAP" id="MF_01804">
    <property type="entry name" value="ScpB"/>
    <property type="match status" value="1"/>
</dbReference>
<dbReference type="NCBIfam" id="TIGR00281">
    <property type="entry name" value="SMC-Scp complex subunit ScpB"/>
    <property type="match status" value="1"/>
</dbReference>
<evidence type="ECO:0000256" key="2">
    <source>
        <dbReference type="ARBA" id="ARBA00022618"/>
    </source>
</evidence>
<evidence type="ECO:0000256" key="6">
    <source>
        <dbReference type="SAM" id="Coils"/>
    </source>
</evidence>
<dbReference type="Gene3D" id="1.10.10.10">
    <property type="entry name" value="Winged helix-like DNA-binding domain superfamily/Winged helix DNA-binding domain"/>
    <property type="match status" value="2"/>
</dbReference>
<evidence type="ECO:0000313" key="7">
    <source>
        <dbReference type="EMBL" id="SDI72397.1"/>
    </source>
</evidence>
<keyword evidence="3 5" id="KW-0159">Chromosome partition</keyword>
<dbReference type="RefSeq" id="WP_031576328.1">
    <property type="nucleotide sequence ID" value="NZ_FNDZ01000004.1"/>
</dbReference>
<dbReference type="EMBL" id="FNDZ01000004">
    <property type="protein sequence ID" value="SDI72397.1"/>
    <property type="molecule type" value="Genomic_DNA"/>
</dbReference>
<dbReference type="InterPro" id="IPR005234">
    <property type="entry name" value="ScpB_csome_segregation"/>
</dbReference>
<dbReference type="GO" id="GO:0006260">
    <property type="term" value="P:DNA replication"/>
    <property type="evidence" value="ECO:0007669"/>
    <property type="project" value="UniProtKB-UniRule"/>
</dbReference>
<evidence type="ECO:0000256" key="5">
    <source>
        <dbReference type="HAMAP-Rule" id="MF_01804"/>
    </source>
</evidence>
<dbReference type="GO" id="GO:0051304">
    <property type="term" value="P:chromosome separation"/>
    <property type="evidence" value="ECO:0007669"/>
    <property type="project" value="InterPro"/>
</dbReference>
<protein>
    <recommendedName>
        <fullName evidence="5">Segregation and condensation protein B</fullName>
    </recommendedName>
</protein>
<keyword evidence="1 5" id="KW-0963">Cytoplasm</keyword>
<evidence type="ECO:0000256" key="4">
    <source>
        <dbReference type="ARBA" id="ARBA00023306"/>
    </source>
</evidence>
<sequence>MEENLFNSTGTEDPMDISYFISVMESILFAAGDAVKKKDLVRIMKVRMEDLEKVIAAYEQELKENHRGIRLLALENKLQLGTKEVHAPYLKELLGVNERQSLSKGSLECLSIIAFKQPVTRVDVDEIRGVNSDYVLQKLQEKGLIKVVGRKDAPGRPKLYGTTDEFLIQFGFTSLKDLKEEHPLPEKFVVLDEKKKELEKEDIELFEEE</sequence>
<dbReference type="SUPFAM" id="SSF46785">
    <property type="entry name" value="Winged helix' DNA-binding domain"/>
    <property type="match status" value="2"/>
</dbReference>
<dbReference type="Proteomes" id="UP000183255">
    <property type="component" value="Unassembled WGS sequence"/>
</dbReference>